<dbReference type="SUPFAM" id="SSF46785">
    <property type="entry name" value="Winged helix' DNA-binding domain"/>
    <property type="match status" value="1"/>
</dbReference>
<dbReference type="Gene3D" id="1.10.10.10">
    <property type="entry name" value="Winged helix-like DNA-binding domain superfamily/Winged helix DNA-binding domain"/>
    <property type="match status" value="1"/>
</dbReference>
<evidence type="ECO:0000256" key="1">
    <source>
        <dbReference type="ARBA" id="ARBA00009437"/>
    </source>
</evidence>
<evidence type="ECO:0000256" key="3">
    <source>
        <dbReference type="ARBA" id="ARBA00023125"/>
    </source>
</evidence>
<evidence type="ECO:0000256" key="4">
    <source>
        <dbReference type="ARBA" id="ARBA00023163"/>
    </source>
</evidence>
<dbReference type="EMBL" id="MWML01000221">
    <property type="protein sequence ID" value="TCG04777.1"/>
    <property type="molecule type" value="Genomic_DNA"/>
</dbReference>
<dbReference type="PANTHER" id="PTHR30537:SF5">
    <property type="entry name" value="HTH-TYPE TRANSCRIPTIONAL ACTIVATOR TTDR-RELATED"/>
    <property type="match status" value="1"/>
</dbReference>
<keyword evidence="2" id="KW-0805">Transcription regulation</keyword>
<dbReference type="InterPro" id="IPR005119">
    <property type="entry name" value="LysR_subst-bd"/>
</dbReference>
<dbReference type="Gene3D" id="3.40.190.290">
    <property type="match status" value="1"/>
</dbReference>
<dbReference type="CDD" id="cd08422">
    <property type="entry name" value="PBP2_CrgA_like"/>
    <property type="match status" value="1"/>
</dbReference>
<dbReference type="InterPro" id="IPR058163">
    <property type="entry name" value="LysR-type_TF_proteobact-type"/>
</dbReference>
<comment type="similarity">
    <text evidence="1">Belongs to the LysR transcriptional regulatory family.</text>
</comment>
<evidence type="ECO:0000313" key="6">
    <source>
        <dbReference type="EMBL" id="TCG04777.1"/>
    </source>
</evidence>
<comment type="caution">
    <text evidence="6">The sequence shown here is derived from an EMBL/GenBank/DDBJ whole genome shotgun (WGS) entry which is preliminary data.</text>
</comment>
<evidence type="ECO:0000313" key="7">
    <source>
        <dbReference type="Proteomes" id="UP000294200"/>
    </source>
</evidence>
<dbReference type="InterPro" id="IPR036388">
    <property type="entry name" value="WH-like_DNA-bd_sf"/>
</dbReference>
<dbReference type="PANTHER" id="PTHR30537">
    <property type="entry name" value="HTH-TYPE TRANSCRIPTIONAL REGULATOR"/>
    <property type="match status" value="1"/>
</dbReference>
<protein>
    <submittedName>
        <fullName evidence="6">LysR family transcriptional regulator</fullName>
    </submittedName>
</protein>
<keyword evidence="4" id="KW-0804">Transcription</keyword>
<dbReference type="AlphaFoldDB" id="A0A4R0XCL9"/>
<evidence type="ECO:0000256" key="2">
    <source>
        <dbReference type="ARBA" id="ARBA00023015"/>
    </source>
</evidence>
<organism evidence="6 7">
    <name type="scientific">Paraburkholderia steynii</name>
    <dbReference type="NCBI Taxonomy" id="1245441"/>
    <lineage>
        <taxon>Bacteria</taxon>
        <taxon>Pseudomonadati</taxon>
        <taxon>Pseudomonadota</taxon>
        <taxon>Betaproteobacteria</taxon>
        <taxon>Burkholderiales</taxon>
        <taxon>Burkholderiaceae</taxon>
        <taxon>Paraburkholderia</taxon>
    </lineage>
</organism>
<keyword evidence="7" id="KW-1185">Reference proteome</keyword>
<dbReference type="Pfam" id="PF03466">
    <property type="entry name" value="LysR_substrate"/>
    <property type="match status" value="1"/>
</dbReference>
<gene>
    <name evidence="6" type="ORF">BZM27_38535</name>
</gene>
<feature type="domain" description="HTH lysR-type" evidence="5">
    <location>
        <begin position="13"/>
        <end position="59"/>
    </location>
</feature>
<evidence type="ECO:0000259" key="5">
    <source>
        <dbReference type="PROSITE" id="PS50931"/>
    </source>
</evidence>
<name>A0A4R0XCL9_9BURK</name>
<dbReference type="SUPFAM" id="SSF53850">
    <property type="entry name" value="Periplasmic binding protein-like II"/>
    <property type="match status" value="1"/>
</dbReference>
<dbReference type="InterPro" id="IPR000847">
    <property type="entry name" value="LysR_HTH_N"/>
</dbReference>
<dbReference type="PROSITE" id="PS50931">
    <property type="entry name" value="HTH_LYSR"/>
    <property type="match status" value="1"/>
</dbReference>
<dbReference type="GO" id="GO:0003700">
    <property type="term" value="F:DNA-binding transcription factor activity"/>
    <property type="evidence" value="ECO:0007669"/>
    <property type="project" value="InterPro"/>
</dbReference>
<dbReference type="Pfam" id="PF00126">
    <property type="entry name" value="HTH_1"/>
    <property type="match status" value="1"/>
</dbReference>
<dbReference type="PRINTS" id="PR00039">
    <property type="entry name" value="HTHLYSR"/>
</dbReference>
<sequence length="314" mass="33845">MKDVLTFRLYTRVARLGSFSAAARECGLAQSQVSRMIAELEAGLGARLLTRTTRAVVPTEAGLEFLARMEPILAAIDDAENSVRETGELRGVLRVAMPSTMAICVVLPRLSAFIERHPSLRVEVMLDDRWQDMIREAVDVGIRVGSLPDSAGTARLIGTMHRVVAASPAYLERHGTPASPEDIATHRIVGGPAGAHVSSWQFERDGQTASVDVQPHVSTNDTAGALAAAVSGLGIVSTTSWACRSQVKDGMLVHLLRDWKMAELPVHAYFPMGRASRLAARAFVEFIATELKNEPLDFIGPCLVVGATAEPGRR</sequence>
<accession>A0A4R0XCL9</accession>
<dbReference type="Proteomes" id="UP000294200">
    <property type="component" value="Unassembled WGS sequence"/>
</dbReference>
<keyword evidence="3" id="KW-0238">DNA-binding</keyword>
<dbReference type="FunFam" id="1.10.10.10:FF:000001">
    <property type="entry name" value="LysR family transcriptional regulator"/>
    <property type="match status" value="1"/>
</dbReference>
<proteinExistence type="inferred from homology"/>
<reference evidence="6 7" key="1">
    <citation type="submission" date="2017-02" db="EMBL/GenBank/DDBJ databases">
        <title>Paraburkholderia sophoroidis sp. nov. and Paraburkholderia steynii sp. nov. rhizobial symbionts of the fynbos legume Hypocalyptus sophoroides.</title>
        <authorList>
            <person name="Steenkamp E.T."/>
            <person name="Beukes C.W."/>
            <person name="Van Zyl E."/>
            <person name="Avontuur J."/>
            <person name="Chan W.Y."/>
            <person name="Hassen A."/>
            <person name="Palmer M."/>
            <person name="Mthombeni L."/>
            <person name="Phalane F."/>
            <person name="Sereme K."/>
            <person name="Venter S.N."/>
        </authorList>
    </citation>
    <scope>NUCLEOTIDE SEQUENCE [LARGE SCALE GENOMIC DNA]</scope>
    <source>
        <strain evidence="6 7">HC1.1ba</strain>
    </source>
</reference>
<dbReference type="GO" id="GO:0003677">
    <property type="term" value="F:DNA binding"/>
    <property type="evidence" value="ECO:0007669"/>
    <property type="project" value="UniProtKB-KW"/>
</dbReference>
<dbReference type="InterPro" id="IPR036390">
    <property type="entry name" value="WH_DNA-bd_sf"/>
</dbReference>